<proteinExistence type="predicted"/>
<accession>A0ABN7UHA9</accession>
<dbReference type="Proteomes" id="UP000789901">
    <property type="component" value="Unassembled WGS sequence"/>
</dbReference>
<reference evidence="1 2" key="1">
    <citation type="submission" date="2021-06" db="EMBL/GenBank/DDBJ databases">
        <authorList>
            <person name="Kallberg Y."/>
            <person name="Tangrot J."/>
            <person name="Rosling A."/>
        </authorList>
    </citation>
    <scope>NUCLEOTIDE SEQUENCE [LARGE SCALE GENOMIC DNA]</scope>
    <source>
        <strain evidence="1 2">120-4 pot B 10/14</strain>
    </source>
</reference>
<keyword evidence="2" id="KW-1185">Reference proteome</keyword>
<protein>
    <submittedName>
        <fullName evidence="1">46403_t:CDS:1</fullName>
    </submittedName>
</protein>
<sequence length="82" mass="9594">MLTYRVQPCISSSSFCLKAFQDSLIDLYSRAVQNNNEQEIEKILDKFSLNRTNDIGEQIDQMQGSQWSNLDSHKNFTVFREK</sequence>
<name>A0ABN7UHA9_GIGMA</name>
<feature type="non-terminal residue" evidence="1">
    <location>
        <position position="82"/>
    </location>
</feature>
<organism evidence="1 2">
    <name type="scientific">Gigaspora margarita</name>
    <dbReference type="NCBI Taxonomy" id="4874"/>
    <lineage>
        <taxon>Eukaryota</taxon>
        <taxon>Fungi</taxon>
        <taxon>Fungi incertae sedis</taxon>
        <taxon>Mucoromycota</taxon>
        <taxon>Glomeromycotina</taxon>
        <taxon>Glomeromycetes</taxon>
        <taxon>Diversisporales</taxon>
        <taxon>Gigasporaceae</taxon>
        <taxon>Gigaspora</taxon>
    </lineage>
</organism>
<comment type="caution">
    <text evidence="1">The sequence shown here is derived from an EMBL/GenBank/DDBJ whole genome shotgun (WGS) entry which is preliminary data.</text>
</comment>
<evidence type="ECO:0000313" key="1">
    <source>
        <dbReference type="EMBL" id="CAG8593241.1"/>
    </source>
</evidence>
<gene>
    <name evidence="1" type="ORF">GMARGA_LOCUS6511</name>
</gene>
<evidence type="ECO:0000313" key="2">
    <source>
        <dbReference type="Proteomes" id="UP000789901"/>
    </source>
</evidence>
<dbReference type="EMBL" id="CAJVQB010002966">
    <property type="protein sequence ID" value="CAG8593241.1"/>
    <property type="molecule type" value="Genomic_DNA"/>
</dbReference>